<dbReference type="Proteomes" id="UP001050691">
    <property type="component" value="Unassembled WGS sequence"/>
</dbReference>
<evidence type="ECO:0000313" key="2">
    <source>
        <dbReference type="EMBL" id="GJJ07016.1"/>
    </source>
</evidence>
<protein>
    <submittedName>
        <fullName evidence="2">Uncharacterized protein</fullName>
    </submittedName>
</protein>
<name>A0AAV5A1Y1_9AGAM</name>
<keyword evidence="1" id="KW-1133">Transmembrane helix</keyword>
<feature type="transmembrane region" description="Helical" evidence="1">
    <location>
        <begin position="20"/>
        <end position="46"/>
    </location>
</feature>
<keyword evidence="3" id="KW-1185">Reference proteome</keyword>
<gene>
    <name evidence="2" type="ORF">Clacol_001214</name>
</gene>
<dbReference type="AlphaFoldDB" id="A0AAV5A1Y1"/>
<sequence length="106" mass="11816">MNATSTSTQTQLEASLDQSIPVTVGACLLGAYLAAVFYGVTLLQTYQYFSRYYGRDSIYLCVLVAILTLVIDLRLMKNNNSQIPLKSLGYLCGYIEHGYSVLLPYR</sequence>
<comment type="caution">
    <text evidence="2">The sequence shown here is derived from an EMBL/GenBank/DDBJ whole genome shotgun (WGS) entry which is preliminary data.</text>
</comment>
<keyword evidence="1" id="KW-0472">Membrane</keyword>
<feature type="transmembrane region" description="Helical" evidence="1">
    <location>
        <begin position="58"/>
        <end position="76"/>
    </location>
</feature>
<organism evidence="2 3">
    <name type="scientific">Clathrus columnatus</name>
    <dbReference type="NCBI Taxonomy" id="1419009"/>
    <lineage>
        <taxon>Eukaryota</taxon>
        <taxon>Fungi</taxon>
        <taxon>Dikarya</taxon>
        <taxon>Basidiomycota</taxon>
        <taxon>Agaricomycotina</taxon>
        <taxon>Agaricomycetes</taxon>
        <taxon>Phallomycetidae</taxon>
        <taxon>Phallales</taxon>
        <taxon>Clathraceae</taxon>
        <taxon>Clathrus</taxon>
    </lineage>
</organism>
<proteinExistence type="predicted"/>
<keyword evidence="1" id="KW-0812">Transmembrane</keyword>
<evidence type="ECO:0000256" key="1">
    <source>
        <dbReference type="SAM" id="Phobius"/>
    </source>
</evidence>
<accession>A0AAV5A1Y1</accession>
<evidence type="ECO:0000313" key="3">
    <source>
        <dbReference type="Proteomes" id="UP001050691"/>
    </source>
</evidence>
<reference evidence="2" key="1">
    <citation type="submission" date="2021-10" db="EMBL/GenBank/DDBJ databases">
        <title>De novo Genome Assembly of Clathrus columnatus (Basidiomycota, Fungi) Using Illumina and Nanopore Sequence Data.</title>
        <authorList>
            <person name="Ogiso-Tanaka E."/>
            <person name="Itagaki H."/>
            <person name="Hosoya T."/>
            <person name="Hosaka K."/>
        </authorList>
    </citation>
    <scope>NUCLEOTIDE SEQUENCE</scope>
    <source>
        <strain evidence="2">MO-923</strain>
    </source>
</reference>
<dbReference type="EMBL" id="BPWL01000002">
    <property type="protein sequence ID" value="GJJ07016.1"/>
    <property type="molecule type" value="Genomic_DNA"/>
</dbReference>